<proteinExistence type="predicted"/>
<evidence type="ECO:0000313" key="2">
    <source>
        <dbReference type="EMBL" id="KAG2490860.1"/>
    </source>
</evidence>
<feature type="region of interest" description="Disordered" evidence="1">
    <location>
        <begin position="175"/>
        <end position="197"/>
    </location>
</feature>
<evidence type="ECO:0000313" key="3">
    <source>
        <dbReference type="Proteomes" id="UP000612055"/>
    </source>
</evidence>
<evidence type="ECO:0000256" key="1">
    <source>
        <dbReference type="SAM" id="MobiDB-lite"/>
    </source>
</evidence>
<dbReference type="EMBL" id="JAEHOE010000058">
    <property type="protein sequence ID" value="KAG2490860.1"/>
    <property type="molecule type" value="Genomic_DNA"/>
</dbReference>
<gene>
    <name evidence="2" type="ORF">HYH03_010778</name>
</gene>
<protein>
    <submittedName>
        <fullName evidence="2">Uncharacterized protein</fullName>
    </submittedName>
</protein>
<feature type="region of interest" description="Disordered" evidence="1">
    <location>
        <begin position="22"/>
        <end position="58"/>
    </location>
</feature>
<accession>A0A835XW16</accession>
<sequence>MVEGSADWKGIVQLSVQDGRDTVRLVSRLPNDPQPPPDDRKKKRSSERAREEYMSDDDDVPARKWATWTSTLLASDGEGRIFFTAGHDILVMDLPESLRAARRRRGGSRSCVGPDFDPGRKAGKEEEEAAAAAAAVKRAGASGEERLEARTCWQAKRTITGLAFVRPRPGPAGERAGIVVPSAQQGYGSGCSSTRRI</sequence>
<organism evidence="2 3">
    <name type="scientific">Edaphochlamys debaryana</name>
    <dbReference type="NCBI Taxonomy" id="47281"/>
    <lineage>
        <taxon>Eukaryota</taxon>
        <taxon>Viridiplantae</taxon>
        <taxon>Chlorophyta</taxon>
        <taxon>core chlorophytes</taxon>
        <taxon>Chlorophyceae</taxon>
        <taxon>CS clade</taxon>
        <taxon>Chlamydomonadales</taxon>
        <taxon>Chlamydomonadales incertae sedis</taxon>
        <taxon>Edaphochlamys</taxon>
    </lineage>
</organism>
<dbReference type="AlphaFoldDB" id="A0A835XW16"/>
<reference evidence="2" key="1">
    <citation type="journal article" date="2020" name="bioRxiv">
        <title>Comparative genomics of Chlamydomonas.</title>
        <authorList>
            <person name="Craig R.J."/>
            <person name="Hasan A.R."/>
            <person name="Ness R.W."/>
            <person name="Keightley P.D."/>
        </authorList>
    </citation>
    <scope>NUCLEOTIDE SEQUENCE</scope>
    <source>
        <strain evidence="2">CCAP 11/70</strain>
    </source>
</reference>
<keyword evidence="3" id="KW-1185">Reference proteome</keyword>
<name>A0A835XW16_9CHLO</name>
<feature type="compositionally biased region" description="Polar residues" evidence="1">
    <location>
        <begin position="182"/>
        <end position="197"/>
    </location>
</feature>
<dbReference type="Proteomes" id="UP000612055">
    <property type="component" value="Unassembled WGS sequence"/>
</dbReference>
<comment type="caution">
    <text evidence="2">The sequence shown here is derived from an EMBL/GenBank/DDBJ whole genome shotgun (WGS) entry which is preliminary data.</text>
</comment>